<dbReference type="EMBL" id="CM045871">
    <property type="protein sequence ID" value="KAI7951792.1"/>
    <property type="molecule type" value="Genomic_DNA"/>
</dbReference>
<gene>
    <name evidence="1" type="ORF">MJO28_007476</name>
</gene>
<dbReference type="Proteomes" id="UP001060170">
    <property type="component" value="Chromosome 7"/>
</dbReference>
<accession>A0ACC0EHH7</accession>
<protein>
    <submittedName>
        <fullName evidence="1">Uncharacterized protein</fullName>
    </submittedName>
</protein>
<keyword evidence="2" id="KW-1185">Reference proteome</keyword>
<comment type="caution">
    <text evidence="1">The sequence shown here is derived from an EMBL/GenBank/DDBJ whole genome shotgun (WGS) entry which is preliminary data.</text>
</comment>
<reference evidence="2" key="1">
    <citation type="journal article" date="2018" name="BMC Genomics">
        <title>Genomic insights into host adaptation between the wheat stripe rust pathogen (Puccinia striiformis f. sp. tritici) and the barley stripe rust pathogen (Puccinia striiformis f. sp. hordei).</title>
        <authorList>
            <person name="Xia C."/>
            <person name="Wang M."/>
            <person name="Yin C."/>
            <person name="Cornejo O.E."/>
            <person name="Hulbert S.H."/>
            <person name="Chen X."/>
        </authorList>
    </citation>
    <scope>NUCLEOTIDE SEQUENCE [LARGE SCALE GENOMIC DNA]</scope>
    <source>
        <strain evidence="2">93-210</strain>
    </source>
</reference>
<reference evidence="1 2" key="3">
    <citation type="journal article" date="2022" name="Microbiol. Spectr.">
        <title>Folding features and dynamics of 3D genome architecture in plant fungal pathogens.</title>
        <authorList>
            <person name="Xia C."/>
        </authorList>
    </citation>
    <scope>NUCLEOTIDE SEQUENCE [LARGE SCALE GENOMIC DNA]</scope>
    <source>
        <strain evidence="1 2">93-210</strain>
    </source>
</reference>
<sequence>MIQRRTRLICLGIALEYLSYSLATSPWVSEAESPAIHAIYHPDHIDPDQLFEDLELPYEETRPVKQRRIAQEFDNNSLSLDQHGEFLMSI</sequence>
<proteinExistence type="predicted"/>
<evidence type="ECO:0000313" key="1">
    <source>
        <dbReference type="EMBL" id="KAI7951792.1"/>
    </source>
</evidence>
<name>A0ACC0EHH7_9BASI</name>
<organism evidence="1 2">
    <name type="scientific">Puccinia striiformis f. sp. tritici</name>
    <dbReference type="NCBI Taxonomy" id="168172"/>
    <lineage>
        <taxon>Eukaryota</taxon>
        <taxon>Fungi</taxon>
        <taxon>Dikarya</taxon>
        <taxon>Basidiomycota</taxon>
        <taxon>Pucciniomycotina</taxon>
        <taxon>Pucciniomycetes</taxon>
        <taxon>Pucciniales</taxon>
        <taxon>Pucciniaceae</taxon>
        <taxon>Puccinia</taxon>
    </lineage>
</organism>
<reference evidence="2" key="2">
    <citation type="journal article" date="2018" name="Mol. Plant Microbe Interact.">
        <title>Genome sequence resources for the wheat stripe rust pathogen (Puccinia striiformis f. sp. tritici) and the barley stripe rust pathogen (Puccinia striiformis f. sp. hordei).</title>
        <authorList>
            <person name="Xia C."/>
            <person name="Wang M."/>
            <person name="Yin C."/>
            <person name="Cornejo O.E."/>
            <person name="Hulbert S.H."/>
            <person name="Chen X."/>
        </authorList>
    </citation>
    <scope>NUCLEOTIDE SEQUENCE [LARGE SCALE GENOMIC DNA]</scope>
    <source>
        <strain evidence="2">93-210</strain>
    </source>
</reference>
<evidence type="ECO:0000313" key="2">
    <source>
        <dbReference type="Proteomes" id="UP001060170"/>
    </source>
</evidence>